<name>A0A915IWY7_ROMCU</name>
<dbReference type="Proteomes" id="UP000887565">
    <property type="component" value="Unplaced"/>
</dbReference>
<evidence type="ECO:0000313" key="1">
    <source>
        <dbReference type="Proteomes" id="UP000887565"/>
    </source>
</evidence>
<protein>
    <submittedName>
        <fullName evidence="2">Uncharacterized protein</fullName>
    </submittedName>
</protein>
<keyword evidence="1" id="KW-1185">Reference proteome</keyword>
<reference evidence="2" key="1">
    <citation type="submission" date="2022-11" db="UniProtKB">
        <authorList>
            <consortium name="WormBaseParasite"/>
        </authorList>
    </citation>
    <scope>IDENTIFICATION</scope>
</reference>
<sequence length="295" mass="33333">MWYWIGNPQSSLTDWMNHIPEHESAFDHHSGTYIWNRFALHPIIFHEDFHMDTPIKEIDLDESDYTANPNSWFHFYSRLLNIIDFQNRYSFPAPIYAYPLPTTATVHTLTAEELLDHPILMHALEPVDEKLLDMPIFDLNIAKFPPSTNAQARPESIVTAVFRAMATQINKFLKLMLGNISTLAPVPIEESTPVQPTTMYTKRNTVTMDQRLTNIPEESTADKSTAMDIMLQEPATVAPPLTPTMDPHIYLATPAVLPGPPMIPTIAAARLSMERLGSCFHDVSLPTTPAWDAVP</sequence>
<proteinExistence type="predicted"/>
<accession>A0A915IWY7</accession>
<dbReference type="AlphaFoldDB" id="A0A915IWY7"/>
<evidence type="ECO:0000313" key="2">
    <source>
        <dbReference type="WBParaSite" id="nRc.2.0.1.t18343-RA"/>
    </source>
</evidence>
<dbReference type="WBParaSite" id="nRc.2.0.1.t18343-RA">
    <property type="protein sequence ID" value="nRc.2.0.1.t18343-RA"/>
    <property type="gene ID" value="nRc.2.0.1.g18343"/>
</dbReference>
<organism evidence="1 2">
    <name type="scientific">Romanomermis culicivorax</name>
    <name type="common">Nematode worm</name>
    <dbReference type="NCBI Taxonomy" id="13658"/>
    <lineage>
        <taxon>Eukaryota</taxon>
        <taxon>Metazoa</taxon>
        <taxon>Ecdysozoa</taxon>
        <taxon>Nematoda</taxon>
        <taxon>Enoplea</taxon>
        <taxon>Dorylaimia</taxon>
        <taxon>Mermithida</taxon>
        <taxon>Mermithoidea</taxon>
        <taxon>Mermithidae</taxon>
        <taxon>Romanomermis</taxon>
    </lineage>
</organism>